<evidence type="ECO:0000259" key="4">
    <source>
        <dbReference type="Pfam" id="PF08450"/>
    </source>
</evidence>
<dbReference type="InterPro" id="IPR013658">
    <property type="entry name" value="SGL"/>
</dbReference>
<dbReference type="Proteomes" id="UP000053611">
    <property type="component" value="Unassembled WGS sequence"/>
</dbReference>
<proteinExistence type="inferred from homology"/>
<dbReference type="EMBL" id="KQ087182">
    <property type="protein sequence ID" value="KLT45301.1"/>
    <property type="molecule type" value="Genomic_DNA"/>
</dbReference>
<dbReference type="STRING" id="879819.A0A0J0XW48"/>
<reference evidence="5 6" key="1">
    <citation type="submission" date="2015-03" db="EMBL/GenBank/DDBJ databases">
        <title>Genomics and transcriptomics of the oil-accumulating basidiomycete yeast T. oleaginosus allow insights into substrate utilization and the diverse evolutionary trajectories of mating systems in fungi.</title>
        <authorList>
            <consortium name="DOE Joint Genome Institute"/>
            <person name="Kourist R."/>
            <person name="Kracht O."/>
            <person name="Bracharz F."/>
            <person name="Lipzen A."/>
            <person name="Nolan M."/>
            <person name="Ohm R."/>
            <person name="Grigoriev I."/>
            <person name="Sun S."/>
            <person name="Heitman J."/>
            <person name="Bruck T."/>
            <person name="Nowrousian M."/>
        </authorList>
    </citation>
    <scope>NUCLEOTIDE SEQUENCE [LARGE SCALE GENOMIC DNA]</scope>
    <source>
        <strain evidence="5 6">IBC0246</strain>
    </source>
</reference>
<dbReference type="AlphaFoldDB" id="A0A0J0XW48"/>
<dbReference type="PANTHER" id="PTHR10907:SF47">
    <property type="entry name" value="REGUCALCIN"/>
    <property type="match status" value="1"/>
</dbReference>
<keyword evidence="6" id="KW-1185">Reference proteome</keyword>
<evidence type="ECO:0000256" key="3">
    <source>
        <dbReference type="PIRSR" id="PIRSR605511-2"/>
    </source>
</evidence>
<dbReference type="GO" id="GO:0019853">
    <property type="term" value="P:L-ascorbic acid biosynthetic process"/>
    <property type="evidence" value="ECO:0007669"/>
    <property type="project" value="TreeGrafter"/>
</dbReference>
<organism evidence="5 6">
    <name type="scientific">Cutaneotrichosporon oleaginosum</name>
    <dbReference type="NCBI Taxonomy" id="879819"/>
    <lineage>
        <taxon>Eukaryota</taxon>
        <taxon>Fungi</taxon>
        <taxon>Dikarya</taxon>
        <taxon>Basidiomycota</taxon>
        <taxon>Agaricomycotina</taxon>
        <taxon>Tremellomycetes</taxon>
        <taxon>Trichosporonales</taxon>
        <taxon>Trichosporonaceae</taxon>
        <taxon>Cutaneotrichosporon</taxon>
    </lineage>
</organism>
<feature type="domain" description="SMP-30/Gluconolactonase/LRE-like region" evidence="4">
    <location>
        <begin position="18"/>
        <end position="280"/>
    </location>
</feature>
<evidence type="ECO:0000313" key="5">
    <source>
        <dbReference type="EMBL" id="KLT45301.1"/>
    </source>
</evidence>
<keyword evidence="3" id="KW-0862">Zinc</keyword>
<dbReference type="SMR" id="A0A0J0XW48"/>
<evidence type="ECO:0000313" key="6">
    <source>
        <dbReference type="Proteomes" id="UP000053611"/>
    </source>
</evidence>
<name>A0A0J0XW48_9TREE</name>
<dbReference type="GO" id="GO:0004341">
    <property type="term" value="F:gluconolactonase activity"/>
    <property type="evidence" value="ECO:0007669"/>
    <property type="project" value="TreeGrafter"/>
</dbReference>
<feature type="binding site" evidence="3">
    <location>
        <position position="20"/>
    </location>
    <ligand>
        <name>a divalent metal cation</name>
        <dbReference type="ChEBI" id="CHEBI:60240"/>
    </ligand>
</feature>
<feature type="binding site" evidence="3">
    <location>
        <position position="114"/>
    </location>
    <ligand>
        <name>substrate</name>
    </ligand>
</feature>
<evidence type="ECO:0000256" key="2">
    <source>
        <dbReference type="PIRSR" id="PIRSR605511-1"/>
    </source>
</evidence>
<sequence>MSAPVFDAHVVLACQNTLGEGITWDDRTQRLHWVDIDRAEVHTLSEGTHAVAHYGESEFVSALAPRVNGPGLVAATEAAVVLIDPPAAGTSAQRSTHTVAAPLDAAHVRDKLVRFNDGACDARGRLWIGSMTRPEKRDGAPRGELWRIDPDGTATRFLGSVGTSNGIDWSPDNKLMYYIDSNENRVTVFDYDVEAGVPSNRRLFADTQPESGDGVRGVYDGLVVDGVGNIWVALWGDSRIVVFSPEGKVLANVRTPGARSPTIPCFGGADLRTLYIATAHANLAGQGDIQAQYPHSGDVYALDCGSMTSVLGPQWKGRVRHRFGG</sequence>
<feature type="active site" description="Proton donor/acceptor" evidence="2">
    <location>
        <position position="220"/>
    </location>
</feature>
<protein>
    <recommendedName>
        <fullName evidence="4">SMP-30/Gluconolactonase/LRE-like region domain-containing protein</fullName>
    </recommendedName>
</protein>
<feature type="binding site" evidence="3">
    <location>
        <position position="220"/>
    </location>
    <ligand>
        <name>a divalent metal cation</name>
        <dbReference type="ChEBI" id="CHEBI:60240"/>
    </ligand>
</feature>
<accession>A0A0J0XW48</accession>
<dbReference type="InterPro" id="IPR005511">
    <property type="entry name" value="SMP-30"/>
</dbReference>
<comment type="cofactor">
    <cofactor evidence="3">
        <name>Zn(2+)</name>
        <dbReference type="ChEBI" id="CHEBI:29105"/>
    </cofactor>
    <text evidence="3">Binds 1 divalent metal cation per subunit.</text>
</comment>
<evidence type="ECO:0000256" key="1">
    <source>
        <dbReference type="ARBA" id="ARBA00008853"/>
    </source>
</evidence>
<dbReference type="SUPFAM" id="SSF63829">
    <property type="entry name" value="Calcium-dependent phosphotriesterase"/>
    <property type="match status" value="1"/>
</dbReference>
<gene>
    <name evidence="5" type="ORF">CC85DRAFT_290459</name>
</gene>
<dbReference type="PANTHER" id="PTHR10907">
    <property type="entry name" value="REGUCALCIN"/>
    <property type="match status" value="1"/>
</dbReference>
<dbReference type="Pfam" id="PF08450">
    <property type="entry name" value="SGL"/>
    <property type="match status" value="1"/>
</dbReference>
<dbReference type="OrthoDB" id="423498at2759"/>
<keyword evidence="3" id="KW-0479">Metal-binding</keyword>
<comment type="similarity">
    <text evidence="1">Belongs to the SMP-30/CGR1 family.</text>
</comment>
<dbReference type="Gene3D" id="2.120.10.30">
    <property type="entry name" value="TolB, C-terminal domain"/>
    <property type="match status" value="1"/>
</dbReference>
<dbReference type="RefSeq" id="XP_018281792.1">
    <property type="nucleotide sequence ID" value="XM_018424747.1"/>
</dbReference>
<feature type="binding site" evidence="3">
    <location>
        <position position="165"/>
    </location>
    <ligand>
        <name>a divalent metal cation</name>
        <dbReference type="ChEBI" id="CHEBI:60240"/>
    </ligand>
</feature>
<dbReference type="GeneID" id="28985350"/>
<dbReference type="PRINTS" id="PR01790">
    <property type="entry name" value="SMP30FAMILY"/>
</dbReference>
<feature type="binding site" evidence="3">
    <location>
        <position position="116"/>
    </location>
    <ligand>
        <name>substrate</name>
    </ligand>
</feature>
<dbReference type="GO" id="GO:0005509">
    <property type="term" value="F:calcium ion binding"/>
    <property type="evidence" value="ECO:0007669"/>
    <property type="project" value="TreeGrafter"/>
</dbReference>
<dbReference type="InterPro" id="IPR011042">
    <property type="entry name" value="6-blade_b-propeller_TolB-like"/>
</dbReference>